<protein>
    <submittedName>
        <fullName evidence="1">Uncharacterized protein</fullName>
    </submittedName>
</protein>
<dbReference type="EMBL" id="MN740221">
    <property type="protein sequence ID" value="QHT94417.1"/>
    <property type="molecule type" value="Genomic_DNA"/>
</dbReference>
<reference evidence="1" key="1">
    <citation type="journal article" date="2020" name="Nature">
        <title>Giant virus diversity and host interactions through global metagenomics.</title>
        <authorList>
            <person name="Schulz F."/>
            <person name="Roux S."/>
            <person name="Paez-Espino D."/>
            <person name="Jungbluth S."/>
            <person name="Walsh D.A."/>
            <person name="Denef V.J."/>
            <person name="McMahon K.D."/>
            <person name="Konstantinidis K.T."/>
            <person name="Eloe-Fadrosh E.A."/>
            <person name="Kyrpides N.C."/>
            <person name="Woyke T."/>
        </authorList>
    </citation>
    <scope>NUCLEOTIDE SEQUENCE</scope>
    <source>
        <strain evidence="1">GVMAG-M-3300024258-28</strain>
    </source>
</reference>
<dbReference type="AlphaFoldDB" id="A0A6C0IRA6"/>
<accession>A0A6C0IRA6</accession>
<sequence>MSIVALKRKTDATYKNLSTNQPTGFSLNGTRRLQGYVGQTSLSRHLSFTPMKGTVIKGHGGCCGTYTTGPIVRSASSINVEDNTVVKGSVLTTAGMLAERFNCSPCNTVKPTMQDQSDYSKKLKKKAIACDTNEYRTTCSTNTSLKVSILSRLNFAKPVSAYSSISSGEQVDKLNKKCTDNDPNLIPFNVKKTPFAGST</sequence>
<organism evidence="1">
    <name type="scientific">viral metagenome</name>
    <dbReference type="NCBI Taxonomy" id="1070528"/>
    <lineage>
        <taxon>unclassified sequences</taxon>
        <taxon>metagenomes</taxon>
        <taxon>organismal metagenomes</taxon>
    </lineage>
</organism>
<evidence type="ECO:0000313" key="1">
    <source>
        <dbReference type="EMBL" id="QHT94417.1"/>
    </source>
</evidence>
<name>A0A6C0IRA6_9ZZZZ</name>
<proteinExistence type="predicted"/>